<dbReference type="GO" id="GO:0005634">
    <property type="term" value="C:nucleus"/>
    <property type="evidence" value="ECO:0007669"/>
    <property type="project" value="TreeGrafter"/>
</dbReference>
<dbReference type="SUPFAM" id="SSF56112">
    <property type="entry name" value="Protein kinase-like (PK-like)"/>
    <property type="match status" value="1"/>
</dbReference>
<dbReference type="InterPro" id="IPR011009">
    <property type="entry name" value="Kinase-like_dom_sf"/>
</dbReference>
<dbReference type="PROSITE" id="PS50290">
    <property type="entry name" value="PI3_4_KINASE_3"/>
    <property type="match status" value="1"/>
</dbReference>
<dbReference type="InterPro" id="IPR050517">
    <property type="entry name" value="DDR_Repair_Kinase"/>
</dbReference>
<dbReference type="PANTHER" id="PTHR11139">
    <property type="entry name" value="ATAXIA TELANGIECTASIA MUTATED ATM -RELATED"/>
    <property type="match status" value="1"/>
</dbReference>
<dbReference type="GO" id="GO:0005524">
    <property type="term" value="F:ATP binding"/>
    <property type="evidence" value="ECO:0007669"/>
    <property type="project" value="UniProtKB-KW"/>
</dbReference>
<dbReference type="Pfam" id="PF23593">
    <property type="entry name" value="HEAT_ATR"/>
    <property type="match status" value="1"/>
</dbReference>
<evidence type="ECO:0000313" key="11">
    <source>
        <dbReference type="Proteomes" id="UP000245383"/>
    </source>
</evidence>
<evidence type="ECO:0000256" key="4">
    <source>
        <dbReference type="ARBA" id="ARBA00022777"/>
    </source>
</evidence>
<organism evidence="10 11">
    <name type="scientific">Smittium simulii</name>
    <dbReference type="NCBI Taxonomy" id="133385"/>
    <lineage>
        <taxon>Eukaryota</taxon>
        <taxon>Fungi</taxon>
        <taxon>Fungi incertae sedis</taxon>
        <taxon>Zoopagomycota</taxon>
        <taxon>Kickxellomycotina</taxon>
        <taxon>Harpellomycetes</taxon>
        <taxon>Harpellales</taxon>
        <taxon>Legeriomycetaceae</taxon>
        <taxon>Smittium</taxon>
    </lineage>
</organism>
<dbReference type="InterPro" id="IPR018936">
    <property type="entry name" value="PI3/4_kinase_CS"/>
</dbReference>
<accession>A0A2T9YRL8</accession>
<dbReference type="AlphaFoldDB" id="A0A2T9YRL8"/>
<evidence type="ECO:0000256" key="7">
    <source>
        <dbReference type="ARBA" id="ARBA00048679"/>
    </source>
</evidence>
<evidence type="ECO:0000256" key="3">
    <source>
        <dbReference type="ARBA" id="ARBA00022741"/>
    </source>
</evidence>
<dbReference type="Proteomes" id="UP000245383">
    <property type="component" value="Unassembled WGS sequence"/>
</dbReference>
<dbReference type="Pfam" id="PF02260">
    <property type="entry name" value="FATC"/>
    <property type="match status" value="1"/>
</dbReference>
<keyword evidence="5" id="KW-0067">ATP-binding</keyword>
<protein>
    <recommendedName>
        <fullName evidence="1">non-specific serine/threonine protein kinase</fullName>
        <ecNumber evidence="1">2.7.11.1</ecNumber>
    </recommendedName>
</protein>
<comment type="catalytic activity">
    <reaction evidence="7">
        <text>L-seryl-[protein] + ATP = O-phospho-L-seryl-[protein] + ADP + H(+)</text>
        <dbReference type="Rhea" id="RHEA:17989"/>
        <dbReference type="Rhea" id="RHEA-COMP:9863"/>
        <dbReference type="Rhea" id="RHEA-COMP:11604"/>
        <dbReference type="ChEBI" id="CHEBI:15378"/>
        <dbReference type="ChEBI" id="CHEBI:29999"/>
        <dbReference type="ChEBI" id="CHEBI:30616"/>
        <dbReference type="ChEBI" id="CHEBI:83421"/>
        <dbReference type="ChEBI" id="CHEBI:456216"/>
        <dbReference type="EC" id="2.7.11.1"/>
    </reaction>
</comment>
<evidence type="ECO:0000256" key="5">
    <source>
        <dbReference type="ARBA" id="ARBA00022840"/>
    </source>
</evidence>
<evidence type="ECO:0000256" key="1">
    <source>
        <dbReference type="ARBA" id="ARBA00012513"/>
    </source>
</evidence>
<dbReference type="SMART" id="SM00146">
    <property type="entry name" value="PI3Kc"/>
    <property type="match status" value="1"/>
</dbReference>
<dbReference type="Gene3D" id="1.10.1070.11">
    <property type="entry name" value="Phosphatidylinositol 3-/4-kinase, catalytic domain"/>
    <property type="match status" value="1"/>
</dbReference>
<feature type="domain" description="PI3K/PI4K catalytic" evidence="8">
    <location>
        <begin position="132"/>
        <end position="441"/>
    </location>
</feature>
<evidence type="ECO:0000259" key="9">
    <source>
        <dbReference type="PROSITE" id="PS51190"/>
    </source>
</evidence>
<reference evidence="10 11" key="1">
    <citation type="journal article" date="2018" name="MBio">
        <title>Comparative Genomics Reveals the Core Gene Toolbox for the Fungus-Insect Symbiosis.</title>
        <authorList>
            <person name="Wang Y."/>
            <person name="Stata M."/>
            <person name="Wang W."/>
            <person name="Stajich J.E."/>
            <person name="White M.M."/>
            <person name="Moncalvo J.M."/>
        </authorList>
    </citation>
    <scope>NUCLEOTIDE SEQUENCE [LARGE SCALE GENOMIC DNA]</scope>
    <source>
        <strain evidence="10 11">SWE-8-4</strain>
    </source>
</reference>
<dbReference type="GO" id="GO:0005694">
    <property type="term" value="C:chromosome"/>
    <property type="evidence" value="ECO:0007669"/>
    <property type="project" value="TreeGrafter"/>
</dbReference>
<keyword evidence="2" id="KW-0808">Transferase</keyword>
<comment type="caution">
    <text evidence="10">The sequence shown here is derived from an EMBL/GenBank/DDBJ whole genome shotgun (WGS) entry which is preliminary data.</text>
</comment>
<dbReference type="EMBL" id="MBFR01000069">
    <property type="protein sequence ID" value="PVU94951.1"/>
    <property type="molecule type" value="Genomic_DNA"/>
</dbReference>
<dbReference type="InterPro" id="IPR036940">
    <property type="entry name" value="PI3/4_kinase_cat_sf"/>
</dbReference>
<dbReference type="GO" id="GO:0000077">
    <property type="term" value="P:DNA damage checkpoint signaling"/>
    <property type="evidence" value="ECO:0007669"/>
    <property type="project" value="TreeGrafter"/>
</dbReference>
<gene>
    <name evidence="10" type="ORF">BB561_002143</name>
</gene>
<dbReference type="STRING" id="133385.A0A2T9YRL8"/>
<evidence type="ECO:0000256" key="6">
    <source>
        <dbReference type="ARBA" id="ARBA00047899"/>
    </source>
</evidence>
<dbReference type="InterPro" id="IPR057564">
    <property type="entry name" value="HEAT_ATR"/>
</dbReference>
<name>A0A2T9YRL8_9FUNG</name>
<dbReference type="Pfam" id="PF00454">
    <property type="entry name" value="PI3_PI4_kinase"/>
    <property type="match status" value="1"/>
</dbReference>
<evidence type="ECO:0000313" key="10">
    <source>
        <dbReference type="EMBL" id="PVU94951.1"/>
    </source>
</evidence>
<keyword evidence="11" id="KW-1185">Reference proteome</keyword>
<comment type="catalytic activity">
    <reaction evidence="6">
        <text>L-threonyl-[protein] + ATP = O-phospho-L-threonyl-[protein] + ADP + H(+)</text>
        <dbReference type="Rhea" id="RHEA:46608"/>
        <dbReference type="Rhea" id="RHEA-COMP:11060"/>
        <dbReference type="Rhea" id="RHEA-COMP:11605"/>
        <dbReference type="ChEBI" id="CHEBI:15378"/>
        <dbReference type="ChEBI" id="CHEBI:30013"/>
        <dbReference type="ChEBI" id="CHEBI:30616"/>
        <dbReference type="ChEBI" id="CHEBI:61977"/>
        <dbReference type="ChEBI" id="CHEBI:456216"/>
        <dbReference type="EC" id="2.7.11.1"/>
    </reaction>
</comment>
<dbReference type="PROSITE" id="PS51190">
    <property type="entry name" value="FATC"/>
    <property type="match status" value="1"/>
</dbReference>
<dbReference type="OrthoDB" id="381190at2759"/>
<dbReference type="InterPro" id="IPR003152">
    <property type="entry name" value="FATC_dom"/>
</dbReference>
<sequence length="468" mass="53171">MFIRKVLAHYPHQALWQLLAVVRSNLPARAKRCSQILTKAETDPNVQKICDLRSIRDQVVLLTECMLKLCNSMPHKTIKTLSIRKDFSDLINLGNSCQLIIPIQSSLIPSFMSFNQHDILYPLEKTSMGARFLDEILVMSSLQRPKKITILGSDGKYYPFLCKPKDDLRKDSRLMEFNALINQALVDDPESCQRALSIKTYAVVPLNEECGLIQWVPNTISMQHVTLSMYRESNNPISMSSLAALLNTKSKNPGQFFVENVLKKYPPVLYKWFMKKFNSPEEWYASRINFACSAAVMSIIGYVIGLGDRHCENILLNEKTGQVVHVDFNCLFEKGLTLEVPELVPFRLTHNMEDAMGPTKFEGKFRKSCEITMRLLRMHREALMSILDSFVHDPLVEWSTHKPKRGTISSTVNSKDLAGVALLAIRYKLAGVFNNAHLSVTGHVDELIKEATNPAKLCKMYIGWAPFL</sequence>
<dbReference type="GO" id="GO:0000723">
    <property type="term" value="P:telomere maintenance"/>
    <property type="evidence" value="ECO:0007669"/>
    <property type="project" value="TreeGrafter"/>
</dbReference>
<dbReference type="SMART" id="SM01343">
    <property type="entry name" value="FATC"/>
    <property type="match status" value="1"/>
</dbReference>
<evidence type="ECO:0000256" key="2">
    <source>
        <dbReference type="ARBA" id="ARBA00022679"/>
    </source>
</evidence>
<dbReference type="PANTHER" id="PTHR11139:SF125">
    <property type="entry name" value="SERINE_THREONINE-PROTEIN KINASE MEC1"/>
    <property type="match status" value="1"/>
</dbReference>
<feature type="domain" description="FATC" evidence="9">
    <location>
        <begin position="436"/>
        <end position="468"/>
    </location>
</feature>
<keyword evidence="4" id="KW-0418">Kinase</keyword>
<dbReference type="Gene3D" id="3.30.1010.10">
    <property type="entry name" value="Phosphatidylinositol 3-kinase Catalytic Subunit, Chain A, domain 4"/>
    <property type="match status" value="1"/>
</dbReference>
<dbReference type="GO" id="GO:0006281">
    <property type="term" value="P:DNA repair"/>
    <property type="evidence" value="ECO:0007669"/>
    <property type="project" value="TreeGrafter"/>
</dbReference>
<evidence type="ECO:0000259" key="8">
    <source>
        <dbReference type="PROSITE" id="PS50290"/>
    </source>
</evidence>
<dbReference type="PROSITE" id="PS00916">
    <property type="entry name" value="PI3_4_KINASE_2"/>
    <property type="match status" value="1"/>
</dbReference>
<proteinExistence type="predicted"/>
<dbReference type="GO" id="GO:0004674">
    <property type="term" value="F:protein serine/threonine kinase activity"/>
    <property type="evidence" value="ECO:0007669"/>
    <property type="project" value="UniProtKB-EC"/>
</dbReference>
<dbReference type="InterPro" id="IPR000403">
    <property type="entry name" value="PI3/4_kinase_cat_dom"/>
</dbReference>
<dbReference type="CDD" id="cd00892">
    <property type="entry name" value="PIKKc_ATR"/>
    <property type="match status" value="1"/>
</dbReference>
<keyword evidence="3" id="KW-0547">Nucleotide-binding</keyword>
<dbReference type="EC" id="2.7.11.1" evidence="1"/>